<keyword evidence="7" id="KW-1185">Reference proteome</keyword>
<feature type="coiled-coil region" evidence="4">
    <location>
        <begin position="70"/>
        <end position="164"/>
    </location>
</feature>
<evidence type="ECO:0000313" key="7">
    <source>
        <dbReference type="Proteomes" id="UP000807504"/>
    </source>
</evidence>
<gene>
    <name evidence="6" type="ORF">HNY73_007615</name>
</gene>
<sequence>MKSSKERENLLRKNEVLQRKLFMFIKASADKEYFQSLELPQNANADTYQKIMRFEVSSFPPVMFKTSDVMTSIEKDKEEIIAKQESLKQKISEKEDEWKELNKSFVELKTRIAQQSVNTDTGERYTKEEVDELLRREEDARKNLEDSQLQSIRKKRLLEELLEEKKNLVEGPLDFGEFEIMCTGTENNIEVVKQLKEEIKSYVKKASDVVNILNHMKQKVHSMQTKKVVVQQKEMALELKLTEMRNKLFQEKMKYANMNQKNEELQHKSILLRHPRLIEDYKNLITEQEEGKKELEDLKRTYKAVMKIVSEDDKRYHSS</sequence>
<dbReference type="PANTHER" id="PTHR15654">
    <property type="entry name" value="COILED-COIL DOMAIN-CONTAINING PROTEIN 113-RELATED"/>
    <property type="match status" value="1"/>
</dbReference>
<evidence type="ECO:0000256" key="1">
    <source>
        <dbReference type="ARBA" id="ARBA00004138"/>
    </source>
</evidence>
<feature type="coiled-coil region" evidence="4">
    <location>
        <begin position="248"/>
        <end position="301"/>
    </location>
</feature>
<dbReference type="GO" id="GO:0005930">
    <property type="term" value="C:axoneme"/>
    <property type="evidence" value="ECO:0007669"/>
    <property type="project" value="TreeGrafter"/>
</dbReference>
<comment type="subcellular location">
    <subcellularLocation>
        <location evidence="1">Cell projection</location>
        <location evidence="1">Cilium</location>
    </subcellularLocation>
</comment>
<reference evidence="6" key="2">
    <citation type="submission" date="2020-06" db="EMBL/GenBank/DDBJ databases">
        <authorList>
            <person name="Sheffer M."/>
        </authorList>
    </citation>
    <scope>NUCLEOTIDE SEQUENCE</scope>
</reference>
<dbReference type="PANTHER" id="PTHR15654:SF1">
    <property type="entry name" value="COILED-COIL DOMAIN-CONTAINING PROTEIN 96"/>
    <property type="match status" value="1"/>
</dbReference>
<evidence type="ECO:0000313" key="6">
    <source>
        <dbReference type="EMBL" id="KAF8789694.1"/>
    </source>
</evidence>
<name>A0A8T0FEH4_ARGBR</name>
<keyword evidence="3" id="KW-0966">Cell projection</keyword>
<dbReference type="InterPro" id="IPR025254">
    <property type="entry name" value="CCDC113/CCDC96_CC"/>
</dbReference>
<accession>A0A8T0FEH4</accession>
<protein>
    <recommendedName>
        <fullName evidence="5">CCDC113/CCDC96 coiled-coil domain-containing protein</fullName>
    </recommendedName>
</protein>
<evidence type="ECO:0000256" key="3">
    <source>
        <dbReference type="ARBA" id="ARBA00023273"/>
    </source>
</evidence>
<reference evidence="6" key="1">
    <citation type="journal article" date="2020" name="bioRxiv">
        <title>Chromosome-level reference genome of the European wasp spider Argiope bruennichi: a resource for studies on range expansion and evolutionary adaptation.</title>
        <authorList>
            <person name="Sheffer M.M."/>
            <person name="Hoppe A."/>
            <person name="Krehenwinkel H."/>
            <person name="Uhl G."/>
            <person name="Kuss A.W."/>
            <person name="Jensen L."/>
            <person name="Jensen C."/>
            <person name="Gillespie R.G."/>
            <person name="Hoff K.J."/>
            <person name="Prost S."/>
        </authorList>
    </citation>
    <scope>NUCLEOTIDE SEQUENCE</scope>
</reference>
<comment type="caution">
    <text evidence="6">The sequence shown here is derived from an EMBL/GenBank/DDBJ whole genome shotgun (WGS) entry which is preliminary data.</text>
</comment>
<evidence type="ECO:0000256" key="2">
    <source>
        <dbReference type="ARBA" id="ARBA00023054"/>
    </source>
</evidence>
<proteinExistence type="predicted"/>
<feature type="domain" description="CCDC113/CCDC96 coiled-coil" evidence="5">
    <location>
        <begin position="139"/>
        <end position="305"/>
    </location>
</feature>
<organism evidence="6 7">
    <name type="scientific">Argiope bruennichi</name>
    <name type="common">Wasp spider</name>
    <name type="synonym">Aranea bruennichi</name>
    <dbReference type="NCBI Taxonomy" id="94029"/>
    <lineage>
        <taxon>Eukaryota</taxon>
        <taxon>Metazoa</taxon>
        <taxon>Ecdysozoa</taxon>
        <taxon>Arthropoda</taxon>
        <taxon>Chelicerata</taxon>
        <taxon>Arachnida</taxon>
        <taxon>Araneae</taxon>
        <taxon>Araneomorphae</taxon>
        <taxon>Entelegynae</taxon>
        <taxon>Araneoidea</taxon>
        <taxon>Araneidae</taxon>
        <taxon>Argiope</taxon>
    </lineage>
</organism>
<evidence type="ECO:0000259" key="5">
    <source>
        <dbReference type="Pfam" id="PF13870"/>
    </source>
</evidence>
<dbReference type="GO" id="GO:0060271">
    <property type="term" value="P:cilium assembly"/>
    <property type="evidence" value="ECO:0007669"/>
    <property type="project" value="TreeGrafter"/>
</dbReference>
<dbReference type="EMBL" id="JABXBU010000012">
    <property type="protein sequence ID" value="KAF8789694.1"/>
    <property type="molecule type" value="Genomic_DNA"/>
</dbReference>
<dbReference type="InterPro" id="IPR051885">
    <property type="entry name" value="CC_CF"/>
</dbReference>
<dbReference type="GO" id="GO:0036064">
    <property type="term" value="C:ciliary basal body"/>
    <property type="evidence" value="ECO:0007669"/>
    <property type="project" value="TreeGrafter"/>
</dbReference>
<dbReference type="Pfam" id="PF13870">
    <property type="entry name" value="CCDC113_CCDC96_CC"/>
    <property type="match status" value="1"/>
</dbReference>
<dbReference type="AlphaFoldDB" id="A0A8T0FEH4"/>
<keyword evidence="2 4" id="KW-0175">Coiled coil</keyword>
<evidence type="ECO:0000256" key="4">
    <source>
        <dbReference type="SAM" id="Coils"/>
    </source>
</evidence>
<dbReference type="Proteomes" id="UP000807504">
    <property type="component" value="Unassembled WGS sequence"/>
</dbReference>